<evidence type="ECO:0000313" key="2">
    <source>
        <dbReference type="EMBL" id="OMP11043.1"/>
    </source>
</evidence>
<accession>A0A1R3KVC0</accession>
<sequence>MAAELHARRFGLLLALYSGFREALHLFVTCFVPFAATIKTNFLFNKQALFFD</sequence>
<keyword evidence="1" id="KW-0472">Membrane</keyword>
<name>A0A1R3KVC0_9ROSI</name>
<protein>
    <submittedName>
        <fullName evidence="2">Uncharacterized protein</fullName>
    </submittedName>
</protein>
<feature type="transmembrane region" description="Helical" evidence="1">
    <location>
        <begin position="23"/>
        <end position="44"/>
    </location>
</feature>
<gene>
    <name evidence="2" type="ORF">COLO4_04066</name>
</gene>
<keyword evidence="3" id="KW-1185">Reference proteome</keyword>
<comment type="caution">
    <text evidence="2">The sequence shown here is derived from an EMBL/GenBank/DDBJ whole genome shotgun (WGS) entry which is preliminary data.</text>
</comment>
<reference evidence="3" key="1">
    <citation type="submission" date="2013-09" db="EMBL/GenBank/DDBJ databases">
        <title>Corchorus olitorius genome sequencing.</title>
        <authorList>
            <person name="Alam M."/>
            <person name="Haque M.S."/>
            <person name="Islam M.S."/>
            <person name="Emdad E.M."/>
            <person name="Islam M.M."/>
            <person name="Ahmed B."/>
            <person name="Halim A."/>
            <person name="Hossen Q.M.M."/>
            <person name="Hossain M.Z."/>
            <person name="Ahmed R."/>
            <person name="Khan M.M."/>
            <person name="Islam R."/>
            <person name="Rashid M.M."/>
            <person name="Khan S.A."/>
            <person name="Rahman M.S."/>
            <person name="Alam M."/>
            <person name="Yahiya A.S."/>
            <person name="Khan M.S."/>
            <person name="Azam M.S."/>
            <person name="Haque T."/>
            <person name="Lashkar M.Z.H."/>
            <person name="Akhand A.I."/>
            <person name="Morshed G."/>
            <person name="Roy S."/>
            <person name="Uddin K.S."/>
            <person name="Rabeya T."/>
            <person name="Hossain A.S."/>
            <person name="Chowdhury A."/>
            <person name="Snigdha A.R."/>
            <person name="Mortoza M.S."/>
            <person name="Matin S.A."/>
            <person name="Hoque S.M.E."/>
            <person name="Islam M.K."/>
            <person name="Roy D.K."/>
            <person name="Haider R."/>
            <person name="Moosa M.M."/>
            <person name="Elias S.M."/>
            <person name="Hasan A.M."/>
            <person name="Jahan S."/>
            <person name="Shafiuddin M."/>
            <person name="Mahmood N."/>
            <person name="Shommy N.S."/>
        </authorList>
    </citation>
    <scope>NUCLEOTIDE SEQUENCE [LARGE SCALE GENOMIC DNA]</scope>
    <source>
        <strain evidence="3">cv. O-4</strain>
    </source>
</reference>
<evidence type="ECO:0000313" key="3">
    <source>
        <dbReference type="Proteomes" id="UP000187203"/>
    </source>
</evidence>
<evidence type="ECO:0000256" key="1">
    <source>
        <dbReference type="SAM" id="Phobius"/>
    </source>
</evidence>
<dbReference type="Proteomes" id="UP000187203">
    <property type="component" value="Unassembled WGS sequence"/>
</dbReference>
<organism evidence="2 3">
    <name type="scientific">Corchorus olitorius</name>
    <dbReference type="NCBI Taxonomy" id="93759"/>
    <lineage>
        <taxon>Eukaryota</taxon>
        <taxon>Viridiplantae</taxon>
        <taxon>Streptophyta</taxon>
        <taxon>Embryophyta</taxon>
        <taxon>Tracheophyta</taxon>
        <taxon>Spermatophyta</taxon>
        <taxon>Magnoliopsida</taxon>
        <taxon>eudicotyledons</taxon>
        <taxon>Gunneridae</taxon>
        <taxon>Pentapetalae</taxon>
        <taxon>rosids</taxon>
        <taxon>malvids</taxon>
        <taxon>Malvales</taxon>
        <taxon>Malvaceae</taxon>
        <taxon>Grewioideae</taxon>
        <taxon>Apeibeae</taxon>
        <taxon>Corchorus</taxon>
    </lineage>
</organism>
<dbReference type="AlphaFoldDB" id="A0A1R3KVC0"/>
<proteinExistence type="predicted"/>
<keyword evidence="1" id="KW-0812">Transmembrane</keyword>
<dbReference type="EMBL" id="AWUE01011021">
    <property type="protein sequence ID" value="OMP11043.1"/>
    <property type="molecule type" value="Genomic_DNA"/>
</dbReference>
<keyword evidence="1" id="KW-1133">Transmembrane helix</keyword>